<keyword evidence="4 7" id="KW-0548">Nucleotidyltransferase</keyword>
<dbReference type="Proteomes" id="UP000298860">
    <property type="component" value="Unassembled WGS sequence"/>
</dbReference>
<gene>
    <name evidence="7" type="ORF">GTS_13830</name>
</gene>
<accession>A0A4D4J3S1</accession>
<evidence type="ECO:0000256" key="1">
    <source>
        <dbReference type="ARBA" id="ARBA00006890"/>
    </source>
</evidence>
<keyword evidence="3 7" id="KW-0808">Transferase</keyword>
<dbReference type="RefSeq" id="WP_137812911.1">
    <property type="nucleotide sequence ID" value="NZ_BJFL01000004.1"/>
</dbReference>
<dbReference type="PANTHER" id="PTHR43197">
    <property type="entry name" value="UTP--GLUCOSE-1-PHOSPHATE URIDYLYLTRANSFERASE"/>
    <property type="match status" value="1"/>
</dbReference>
<comment type="similarity">
    <text evidence="1">Belongs to the UDPGP type 2 family.</text>
</comment>
<keyword evidence="8" id="KW-1185">Reference proteome</keyword>
<name>A0A4D4J3S1_9PSEU</name>
<evidence type="ECO:0000256" key="4">
    <source>
        <dbReference type="ARBA" id="ARBA00022695"/>
    </source>
</evidence>
<dbReference type="Pfam" id="PF00483">
    <property type="entry name" value="NTP_transferase"/>
    <property type="match status" value="1"/>
</dbReference>
<reference evidence="8" key="1">
    <citation type="submission" date="2019-04" db="EMBL/GenBank/DDBJ databases">
        <title>Draft genome sequence of Pseudonocardiaceae bacterium SL3-2-4.</title>
        <authorList>
            <person name="Ningsih F."/>
            <person name="Yokota A."/>
            <person name="Sakai Y."/>
            <person name="Nanatani K."/>
            <person name="Yabe S."/>
            <person name="Oetari A."/>
            <person name="Sjamsuridzal W."/>
        </authorList>
    </citation>
    <scope>NUCLEOTIDE SEQUENCE [LARGE SCALE GENOMIC DNA]</scope>
    <source>
        <strain evidence="8">SL3-2-4</strain>
    </source>
</reference>
<comment type="catalytic activity">
    <reaction evidence="5">
        <text>alpha-D-glucose 1-phosphate + UTP + H(+) = UDP-alpha-D-glucose + diphosphate</text>
        <dbReference type="Rhea" id="RHEA:19889"/>
        <dbReference type="ChEBI" id="CHEBI:15378"/>
        <dbReference type="ChEBI" id="CHEBI:33019"/>
        <dbReference type="ChEBI" id="CHEBI:46398"/>
        <dbReference type="ChEBI" id="CHEBI:58601"/>
        <dbReference type="ChEBI" id="CHEBI:58885"/>
        <dbReference type="EC" id="2.7.7.9"/>
    </reaction>
</comment>
<evidence type="ECO:0000256" key="2">
    <source>
        <dbReference type="ARBA" id="ARBA00012415"/>
    </source>
</evidence>
<dbReference type="AlphaFoldDB" id="A0A4D4J3S1"/>
<evidence type="ECO:0000256" key="5">
    <source>
        <dbReference type="ARBA" id="ARBA00048128"/>
    </source>
</evidence>
<dbReference type="EMBL" id="BJFL01000004">
    <property type="protein sequence ID" value="GDY29750.1"/>
    <property type="molecule type" value="Genomic_DNA"/>
</dbReference>
<evidence type="ECO:0000313" key="7">
    <source>
        <dbReference type="EMBL" id="GDY29750.1"/>
    </source>
</evidence>
<dbReference type="PANTHER" id="PTHR43197:SF1">
    <property type="entry name" value="UTP--GLUCOSE-1-PHOSPHATE URIDYLYLTRANSFERASE"/>
    <property type="match status" value="1"/>
</dbReference>
<dbReference type="InterPro" id="IPR029044">
    <property type="entry name" value="Nucleotide-diphossugar_trans"/>
</dbReference>
<dbReference type="SUPFAM" id="SSF53448">
    <property type="entry name" value="Nucleotide-diphospho-sugar transferases"/>
    <property type="match status" value="1"/>
</dbReference>
<evidence type="ECO:0000259" key="6">
    <source>
        <dbReference type="Pfam" id="PF00483"/>
    </source>
</evidence>
<dbReference type="GO" id="GO:0003983">
    <property type="term" value="F:UTP:glucose-1-phosphate uridylyltransferase activity"/>
    <property type="evidence" value="ECO:0007669"/>
    <property type="project" value="UniProtKB-EC"/>
</dbReference>
<proteinExistence type="inferred from homology"/>
<evidence type="ECO:0000256" key="3">
    <source>
        <dbReference type="ARBA" id="ARBA00022679"/>
    </source>
</evidence>
<dbReference type="InterPro" id="IPR005771">
    <property type="entry name" value="GalU_uridylyltTrfase_bac/arc"/>
</dbReference>
<dbReference type="OrthoDB" id="9803306at2"/>
<dbReference type="InterPro" id="IPR005835">
    <property type="entry name" value="NTP_transferase_dom"/>
</dbReference>
<dbReference type="GO" id="GO:0006011">
    <property type="term" value="P:UDP-alpha-D-glucose metabolic process"/>
    <property type="evidence" value="ECO:0007669"/>
    <property type="project" value="InterPro"/>
</dbReference>
<feature type="domain" description="Nucleotidyl transferase" evidence="6">
    <location>
        <begin position="8"/>
        <end position="246"/>
    </location>
</feature>
<dbReference type="Gene3D" id="3.90.550.10">
    <property type="entry name" value="Spore Coat Polysaccharide Biosynthesis Protein SpsA, Chain A"/>
    <property type="match status" value="1"/>
</dbReference>
<evidence type="ECO:0000313" key="8">
    <source>
        <dbReference type="Proteomes" id="UP000298860"/>
    </source>
</evidence>
<organism evidence="7 8">
    <name type="scientific">Gandjariella thermophila</name>
    <dbReference type="NCBI Taxonomy" id="1931992"/>
    <lineage>
        <taxon>Bacteria</taxon>
        <taxon>Bacillati</taxon>
        <taxon>Actinomycetota</taxon>
        <taxon>Actinomycetes</taxon>
        <taxon>Pseudonocardiales</taxon>
        <taxon>Pseudonocardiaceae</taxon>
        <taxon>Gandjariella</taxon>
    </lineage>
</organism>
<protein>
    <recommendedName>
        <fullName evidence="2">UTP--glucose-1-phosphate uridylyltransferase</fullName>
        <ecNumber evidence="2">2.7.7.9</ecNumber>
    </recommendedName>
</protein>
<sequence>MTRRGWTAVVTAAGQATRFRPFSTVVPKEMLPLGDTPAVEHVIDECLRAGATRVLVATRPDDTVVPAYVEVLRQKGRPVDAVAEDLGHGYGNGTPLLTIREQLQRHELFGVAFGDDVVLGGADLAAMYELAVTDAEAVIAAQVINREDVGSFGVVDVAPGDPSRVTGIRQRPDPATVREPLAVVSRLILRPSIFDMLRPTDLARGEVDLGVAVGRLAERADVRVHRITGHWITVGDPRRYLDALRTYWRLQTEPATDR</sequence>
<dbReference type="EC" id="2.7.7.9" evidence="2"/>
<comment type="caution">
    <text evidence="7">The sequence shown here is derived from an EMBL/GenBank/DDBJ whole genome shotgun (WGS) entry which is preliminary data.</text>
</comment>